<dbReference type="RefSeq" id="WP_271090831.1">
    <property type="nucleotide sequence ID" value="NZ_JAPJZH010000010.1"/>
</dbReference>
<feature type="domain" description="Aminotransferase class V" evidence="4">
    <location>
        <begin position="64"/>
        <end position="349"/>
    </location>
</feature>
<dbReference type="Gene3D" id="3.40.640.10">
    <property type="entry name" value="Type I PLP-dependent aspartate aminotransferase-like (Major domain)"/>
    <property type="match status" value="1"/>
</dbReference>
<keyword evidence="3" id="KW-0663">Pyridoxal phosphate</keyword>
<evidence type="ECO:0000256" key="3">
    <source>
        <dbReference type="ARBA" id="ARBA00022898"/>
    </source>
</evidence>
<dbReference type="InterPro" id="IPR015424">
    <property type="entry name" value="PyrdxlP-dep_Trfase"/>
</dbReference>
<keyword evidence="2" id="KW-0378">Hydrolase</keyword>
<evidence type="ECO:0000313" key="5">
    <source>
        <dbReference type="EMBL" id="MDA4847034.1"/>
    </source>
</evidence>
<protein>
    <submittedName>
        <fullName evidence="5">Aminotransferase class V-fold PLP-dependent enzyme</fullName>
    </submittedName>
</protein>
<evidence type="ECO:0000256" key="1">
    <source>
        <dbReference type="ARBA" id="ARBA00022642"/>
    </source>
</evidence>
<dbReference type="InterPro" id="IPR015422">
    <property type="entry name" value="PyrdxlP-dep_Trfase_small"/>
</dbReference>
<dbReference type="Proteomes" id="UP001148313">
    <property type="component" value="Unassembled WGS sequence"/>
</dbReference>
<evidence type="ECO:0000259" key="4">
    <source>
        <dbReference type="Pfam" id="PF00266"/>
    </source>
</evidence>
<dbReference type="GO" id="GO:0008483">
    <property type="term" value="F:transaminase activity"/>
    <property type="evidence" value="ECO:0007669"/>
    <property type="project" value="UniProtKB-KW"/>
</dbReference>
<dbReference type="SUPFAM" id="SSF53383">
    <property type="entry name" value="PLP-dependent transferases"/>
    <property type="match status" value="1"/>
</dbReference>
<accession>A0ABT4VQR8</accession>
<organism evidence="5 6">
    <name type="scientific">Hoeflea poritis</name>
    <dbReference type="NCBI Taxonomy" id="2993659"/>
    <lineage>
        <taxon>Bacteria</taxon>
        <taxon>Pseudomonadati</taxon>
        <taxon>Pseudomonadota</taxon>
        <taxon>Alphaproteobacteria</taxon>
        <taxon>Hyphomicrobiales</taxon>
        <taxon>Rhizobiaceae</taxon>
        <taxon>Hoeflea</taxon>
    </lineage>
</organism>
<keyword evidence="5" id="KW-0032">Aminotransferase</keyword>
<dbReference type="PANTHER" id="PTHR14084:SF0">
    <property type="entry name" value="KYNURENINASE"/>
    <property type="match status" value="1"/>
</dbReference>
<keyword evidence="1" id="KW-0662">Pyridine nucleotide biosynthesis</keyword>
<dbReference type="InterPro" id="IPR010111">
    <property type="entry name" value="Kynureninase"/>
</dbReference>
<name>A0ABT4VQR8_9HYPH</name>
<evidence type="ECO:0000313" key="6">
    <source>
        <dbReference type="Proteomes" id="UP001148313"/>
    </source>
</evidence>
<sequence>MSNPSMSANDGYFLYHSIGQYPDKEAELAAAMADFARVWGAANDRQWDYLLGQRALFLELWGDIIGAARGTVTTCENVTQGLHMLMTALPKDLLRGKRVLVAEDCFPSNHFLLTGLQERLGFTLDTVEKRQGASWVADEDMIDRWDRDVALALVTWVSSTSSRRADVEALTAHARAMGSLVGVDITQAAGLLPYSVDAPVVDFAVSTSLKWMCGTPGAGILYVHPGLVSECRPELRGWFSQENPFNWALDRFELAPDIRRFDNGTPAIVSAAATVPALRWHAQIDRDAVLAANRELTQRLIDAADDLGLHLVTPRPENERGGSVMLKLASDAVAAQTLETLRQQDIHADTRGPILRLSPGVMTSAEAMERVIGVLGSGGRFESYH</sequence>
<dbReference type="EMBL" id="JAPJZH010000010">
    <property type="protein sequence ID" value="MDA4847034.1"/>
    <property type="molecule type" value="Genomic_DNA"/>
</dbReference>
<reference evidence="5" key="1">
    <citation type="submission" date="2022-11" db="EMBL/GenBank/DDBJ databases">
        <title>Hoeflea poritis sp. nov., isolated from scleractinian coral Porites lutea.</title>
        <authorList>
            <person name="Zhang G."/>
            <person name="Wei Q."/>
            <person name="Cai L."/>
        </authorList>
    </citation>
    <scope>NUCLEOTIDE SEQUENCE</scope>
    <source>
        <strain evidence="5">E7-10</strain>
    </source>
</reference>
<keyword evidence="5" id="KW-0808">Transferase</keyword>
<comment type="caution">
    <text evidence="5">The sequence shown here is derived from an EMBL/GenBank/DDBJ whole genome shotgun (WGS) entry which is preliminary data.</text>
</comment>
<dbReference type="Gene3D" id="3.90.1150.10">
    <property type="entry name" value="Aspartate Aminotransferase, domain 1"/>
    <property type="match status" value="1"/>
</dbReference>
<dbReference type="PANTHER" id="PTHR14084">
    <property type="entry name" value="KYNURENINASE"/>
    <property type="match status" value="1"/>
</dbReference>
<proteinExistence type="predicted"/>
<gene>
    <name evidence="5" type="ORF">OOZ53_16865</name>
</gene>
<dbReference type="Pfam" id="PF00266">
    <property type="entry name" value="Aminotran_5"/>
    <property type="match status" value="1"/>
</dbReference>
<dbReference type="InterPro" id="IPR015421">
    <property type="entry name" value="PyrdxlP-dep_Trfase_major"/>
</dbReference>
<evidence type="ECO:0000256" key="2">
    <source>
        <dbReference type="ARBA" id="ARBA00022801"/>
    </source>
</evidence>
<keyword evidence="6" id="KW-1185">Reference proteome</keyword>
<dbReference type="InterPro" id="IPR000192">
    <property type="entry name" value="Aminotrans_V_dom"/>
</dbReference>